<organism evidence="3 4">
    <name type="scientific">Hyphobacterium marinum</name>
    <dbReference type="NCBI Taxonomy" id="3116574"/>
    <lineage>
        <taxon>Bacteria</taxon>
        <taxon>Pseudomonadati</taxon>
        <taxon>Pseudomonadota</taxon>
        <taxon>Alphaproteobacteria</taxon>
        <taxon>Maricaulales</taxon>
        <taxon>Maricaulaceae</taxon>
        <taxon>Hyphobacterium</taxon>
    </lineage>
</organism>
<sequence length="145" mass="16214">MNDEALPVIDNEELLRMTTDIVASFLTHNSVPADSIPDLIKSVHSTMSEVSGGSEKPEPRAKPAVPISKSVNDDYIVCLEDGKKLKMLKRYLRSQYDMSPDDYRRKWGLPADYPMVAPAYSRRRSQFAKDIGLGKGGKAARKRKS</sequence>
<feature type="region of interest" description="Disordered" evidence="2">
    <location>
        <begin position="47"/>
        <end position="66"/>
    </location>
</feature>
<gene>
    <name evidence="3" type="ORF">V0U35_08300</name>
</gene>
<comment type="caution">
    <text evidence="3">The sequence shown here is derived from an EMBL/GenBank/DDBJ whole genome shotgun (WGS) entry which is preliminary data.</text>
</comment>
<reference evidence="3 4" key="1">
    <citation type="submission" date="2024-01" db="EMBL/GenBank/DDBJ databases">
        <title>Hyphobacterium bacterium isolated from marine sediment.</title>
        <authorList>
            <person name="Zhao S."/>
        </authorList>
    </citation>
    <scope>NUCLEOTIDE SEQUENCE [LARGE SCALE GENOMIC DNA]</scope>
    <source>
        <strain evidence="3 4">Y60-23</strain>
    </source>
</reference>
<evidence type="ECO:0000313" key="3">
    <source>
        <dbReference type="EMBL" id="MEE2566678.1"/>
    </source>
</evidence>
<evidence type="ECO:0000256" key="1">
    <source>
        <dbReference type="ARBA" id="ARBA00007031"/>
    </source>
</evidence>
<proteinExistence type="inferred from homology"/>
<name>A0ABU7LYN7_9PROT</name>
<dbReference type="RefSeq" id="WP_330196228.1">
    <property type="nucleotide sequence ID" value="NZ_JAZDRO010000003.1"/>
</dbReference>
<keyword evidence="4" id="KW-1185">Reference proteome</keyword>
<dbReference type="Pfam" id="PF05443">
    <property type="entry name" value="ROS_MUCR"/>
    <property type="match status" value="1"/>
</dbReference>
<protein>
    <submittedName>
        <fullName evidence="3">MucR family transcriptional regulator</fullName>
    </submittedName>
</protein>
<comment type="similarity">
    <text evidence="1">Belongs to the ros/MucR family.</text>
</comment>
<dbReference type="Gene3D" id="1.10.10.1550">
    <property type="entry name" value="ROS/MUCR transcriptional regulator protein"/>
    <property type="match status" value="1"/>
</dbReference>
<dbReference type="EMBL" id="JAZDRO010000003">
    <property type="protein sequence ID" value="MEE2566678.1"/>
    <property type="molecule type" value="Genomic_DNA"/>
</dbReference>
<evidence type="ECO:0000256" key="2">
    <source>
        <dbReference type="SAM" id="MobiDB-lite"/>
    </source>
</evidence>
<dbReference type="InterPro" id="IPR041920">
    <property type="entry name" value="ROS/MUCR_sf"/>
</dbReference>
<evidence type="ECO:0000313" key="4">
    <source>
        <dbReference type="Proteomes" id="UP001310692"/>
    </source>
</evidence>
<dbReference type="Proteomes" id="UP001310692">
    <property type="component" value="Unassembled WGS sequence"/>
</dbReference>
<accession>A0ABU7LYN7</accession>
<dbReference type="InterPro" id="IPR008807">
    <property type="entry name" value="ROS_MUCR"/>
</dbReference>